<sequence length="479" mass="54161">MKKAFYRPFTLMLGLLLPPAIVSAQETEGLPPILEYYPDCAYQVVKTFSAKKQTRHQHSQEHLDWILKRLRREAQEAGADALILTDKKVQQAGHQAVNHGRKQFPFSVAIKAELIRNCESKGSGELTATKIDGEGRRRLSTKLQTVKMEKKSMQFSFAQKRLNHPKILNSGISLSGVYGVNIGSSYQQVRELFGDPSVELRAHQDEVVLGYGRRHWLHFQSGRLVKVQSDSPLLSTEVLNEIPLRDFFDDFAWKLEDKAGYKAPLRQVKESLKITGSLDKKNQLTIRGESNTLILDFLSNKNGQTSAKSYSLKGFALQENGYRAQASGLLEQQQGQYQAIADIYAKLKQAQEPEPEISWHWLSTRLGEPAGSIILSVDSRLNIYNQHLLVTIKDLELTSVAFIEQAFLSDKLGKNQVKPWHLGSFKQGARLEQLRAYFPDDAFELGDEVEITADNYSLSLLFSELDGEPALYEAKMKLY</sequence>
<feature type="signal peptide" evidence="1">
    <location>
        <begin position="1"/>
        <end position="24"/>
    </location>
</feature>
<dbReference type="EMBL" id="CP059735">
    <property type="protein sequence ID" value="WDD99374.1"/>
    <property type="molecule type" value="Genomic_DNA"/>
</dbReference>
<evidence type="ECO:0000313" key="3">
    <source>
        <dbReference type="Proteomes" id="UP000032568"/>
    </source>
</evidence>
<organism evidence="2 3">
    <name type="scientific">Thalassomonas actiniarum</name>
    <dbReference type="NCBI Taxonomy" id="485447"/>
    <lineage>
        <taxon>Bacteria</taxon>
        <taxon>Pseudomonadati</taxon>
        <taxon>Pseudomonadota</taxon>
        <taxon>Gammaproteobacteria</taxon>
        <taxon>Alteromonadales</taxon>
        <taxon>Colwelliaceae</taxon>
        <taxon>Thalassomonas</taxon>
    </lineage>
</organism>
<gene>
    <name evidence="2" type="ORF">SG35_001400</name>
</gene>
<dbReference type="KEGG" id="tact:SG35_001400"/>
<keyword evidence="3" id="KW-1185">Reference proteome</keyword>
<dbReference type="Proteomes" id="UP000032568">
    <property type="component" value="Chromosome"/>
</dbReference>
<protein>
    <submittedName>
        <fullName evidence="2">Uncharacterized protein</fullName>
    </submittedName>
</protein>
<reference evidence="2 3" key="1">
    <citation type="journal article" date="2015" name="Genome Announc.">
        <title>Draft Genome Sequences of Marine Isolates of Thalassomonas viridans and Thalassomonas actiniarum.</title>
        <authorList>
            <person name="Olonade I."/>
            <person name="van Zyl L.J."/>
            <person name="Trindade M."/>
        </authorList>
    </citation>
    <scope>NUCLEOTIDE SEQUENCE [LARGE SCALE GENOMIC DNA]</scope>
    <source>
        <strain evidence="2 3">A5K-106</strain>
    </source>
</reference>
<evidence type="ECO:0000313" key="2">
    <source>
        <dbReference type="EMBL" id="WDD99374.1"/>
    </source>
</evidence>
<proteinExistence type="predicted"/>
<reference evidence="2 3" key="2">
    <citation type="journal article" date="2022" name="Mar. Drugs">
        <title>Bioassay-Guided Fractionation Leads to the Detection of Cholic Acid Generated by the Rare Thalassomonas sp.</title>
        <authorList>
            <person name="Pheiffer F."/>
            <person name="Schneider Y.K."/>
            <person name="Hansen E.H."/>
            <person name="Andersen J.H."/>
            <person name="Isaksson J."/>
            <person name="Busche T."/>
            <person name="R C."/>
            <person name="Kalinowski J."/>
            <person name="Zyl L.V."/>
            <person name="Trindade M."/>
        </authorList>
    </citation>
    <scope>NUCLEOTIDE SEQUENCE [LARGE SCALE GENOMIC DNA]</scope>
    <source>
        <strain evidence="2 3">A5K-106</strain>
    </source>
</reference>
<keyword evidence="1" id="KW-0732">Signal</keyword>
<accession>A0AAE9YSB2</accession>
<dbReference type="RefSeq" id="WP_044836392.1">
    <property type="nucleotide sequence ID" value="NZ_CP059735.1"/>
</dbReference>
<feature type="chain" id="PRO_5041944159" evidence="1">
    <location>
        <begin position="25"/>
        <end position="479"/>
    </location>
</feature>
<dbReference type="AlphaFoldDB" id="A0AAE9YSB2"/>
<evidence type="ECO:0000256" key="1">
    <source>
        <dbReference type="SAM" id="SignalP"/>
    </source>
</evidence>
<name>A0AAE9YSB2_9GAMM</name>